<name>A0A0D9ZIE2_9ORYZ</name>
<evidence type="ECO:0000256" key="1">
    <source>
        <dbReference type="SAM" id="MobiDB-lite"/>
    </source>
</evidence>
<keyword evidence="3" id="KW-1185">Reference proteome</keyword>
<proteinExistence type="predicted"/>
<dbReference type="EnsemblPlants" id="OGLUM04G05990.1">
    <property type="protein sequence ID" value="OGLUM04G05990.1"/>
    <property type="gene ID" value="OGLUM04G05990"/>
</dbReference>
<feature type="region of interest" description="Disordered" evidence="1">
    <location>
        <begin position="1"/>
        <end position="23"/>
    </location>
</feature>
<feature type="region of interest" description="Disordered" evidence="1">
    <location>
        <begin position="208"/>
        <end position="227"/>
    </location>
</feature>
<evidence type="ECO:0000313" key="2">
    <source>
        <dbReference type="EnsemblPlants" id="OGLUM04G05990.1"/>
    </source>
</evidence>
<sequence>MPAVGRSPSLEHCRPSPRANTFASTRQTHSLTFPFFSPSEISHHRYLPYRPELSPCHRRSGHISHFHCRPLPSRDARRRGTRYVAGAAAFRPPEDRRPARLLFSLPATNRRGEERRREEEGEEKEKERLTATKKPPVKTSHLLWGRSRFTIPDVEPLVVKSGKTQTKGRSATPGTPRLNAYNGRSFTILSTSNTRHIVRSRAMCDPNRSATTHGCRSNTSTKPTQTSHPSIRYISLLYLDGNLWYFEHRIIRLPISDLFALEQGKLLFLPFEHNYPIFYILFYALAIHDFEYII</sequence>
<feature type="region of interest" description="Disordered" evidence="1">
    <location>
        <begin position="95"/>
        <end position="135"/>
    </location>
</feature>
<dbReference type="Gramene" id="OGLUM04G05990.1">
    <property type="protein sequence ID" value="OGLUM04G05990.1"/>
    <property type="gene ID" value="OGLUM04G05990"/>
</dbReference>
<dbReference type="AlphaFoldDB" id="A0A0D9ZIE2"/>
<dbReference type="Proteomes" id="UP000026961">
    <property type="component" value="Chromosome 4"/>
</dbReference>
<reference evidence="2" key="1">
    <citation type="submission" date="2015-04" db="UniProtKB">
        <authorList>
            <consortium name="EnsemblPlants"/>
        </authorList>
    </citation>
    <scope>IDENTIFICATION</scope>
</reference>
<reference evidence="2" key="2">
    <citation type="submission" date="2018-05" db="EMBL/GenBank/DDBJ databases">
        <title>OgluRS3 (Oryza glumaepatula Reference Sequence Version 3).</title>
        <authorList>
            <person name="Zhang J."/>
            <person name="Kudrna D."/>
            <person name="Lee S."/>
            <person name="Talag J."/>
            <person name="Welchert J."/>
            <person name="Wing R.A."/>
        </authorList>
    </citation>
    <scope>NUCLEOTIDE SEQUENCE [LARGE SCALE GENOMIC DNA]</scope>
</reference>
<accession>A0A0D9ZIE2</accession>
<feature type="compositionally biased region" description="Basic and acidic residues" evidence="1">
    <location>
        <begin position="110"/>
        <end position="130"/>
    </location>
</feature>
<dbReference type="HOGENOM" id="CLU_082544_0_0_1"/>
<organism evidence="2">
    <name type="scientific">Oryza glumipatula</name>
    <dbReference type="NCBI Taxonomy" id="40148"/>
    <lineage>
        <taxon>Eukaryota</taxon>
        <taxon>Viridiplantae</taxon>
        <taxon>Streptophyta</taxon>
        <taxon>Embryophyta</taxon>
        <taxon>Tracheophyta</taxon>
        <taxon>Spermatophyta</taxon>
        <taxon>Magnoliopsida</taxon>
        <taxon>Liliopsida</taxon>
        <taxon>Poales</taxon>
        <taxon>Poaceae</taxon>
        <taxon>BOP clade</taxon>
        <taxon>Oryzoideae</taxon>
        <taxon>Oryzeae</taxon>
        <taxon>Oryzinae</taxon>
        <taxon>Oryza</taxon>
    </lineage>
</organism>
<protein>
    <submittedName>
        <fullName evidence="2">Uncharacterized protein</fullName>
    </submittedName>
</protein>
<evidence type="ECO:0000313" key="3">
    <source>
        <dbReference type="Proteomes" id="UP000026961"/>
    </source>
</evidence>